<comment type="caution">
    <text evidence="1">The sequence shown here is derived from an EMBL/GenBank/DDBJ whole genome shotgun (WGS) entry which is preliminary data.</text>
</comment>
<gene>
    <name evidence="1" type="ORF">BW425_05665</name>
</gene>
<evidence type="ECO:0008006" key="3">
    <source>
        <dbReference type="Google" id="ProtNLM"/>
    </source>
</evidence>
<protein>
    <recommendedName>
        <fullName evidence="3">Group-specific protein</fullName>
    </recommendedName>
</protein>
<accession>A0A1Y3MRE1</accession>
<sequence length="153" mass="17808">MKRKILFLLTFIYFVVPLQISAFTFTGLPATSKSTQWYIKVDKTKNPEIVQSKEDTFHTYSLLVKNIGKDVSNVSVEIRDNNPKSKASFKPFNKSDMSVSYSQTSFTQMKFPLYEDANSFDIVISWEENQFSYNGHPEKAEKEFTQTFVFHEQ</sequence>
<organism evidence="1 2">
    <name type="scientific">Bacillus pseudomycoides</name>
    <dbReference type="NCBI Taxonomy" id="64104"/>
    <lineage>
        <taxon>Bacteria</taxon>
        <taxon>Bacillati</taxon>
        <taxon>Bacillota</taxon>
        <taxon>Bacilli</taxon>
        <taxon>Bacillales</taxon>
        <taxon>Bacillaceae</taxon>
        <taxon>Bacillus</taxon>
        <taxon>Bacillus cereus group</taxon>
    </lineage>
</organism>
<evidence type="ECO:0000313" key="1">
    <source>
        <dbReference type="EMBL" id="OUM49673.1"/>
    </source>
</evidence>
<dbReference type="AlphaFoldDB" id="A0A1Y3MRE1"/>
<proteinExistence type="predicted"/>
<reference evidence="1 2" key="1">
    <citation type="submission" date="2017-02" db="EMBL/GenBank/DDBJ databases">
        <title>Bacillus pseudomycoides isolate FSL K6-0042.</title>
        <authorList>
            <person name="Kovac J."/>
        </authorList>
    </citation>
    <scope>NUCLEOTIDE SEQUENCE [LARGE SCALE GENOMIC DNA]</scope>
    <source>
        <strain evidence="1 2">FSL K6-0042</strain>
    </source>
</reference>
<dbReference type="RefSeq" id="WP_016114346.1">
    <property type="nucleotide sequence ID" value="NZ_CP189809.1"/>
</dbReference>
<name>A0A1Y3MRE1_9BACI</name>
<dbReference type="EMBL" id="MWPX01000004">
    <property type="protein sequence ID" value="OUM49673.1"/>
    <property type="molecule type" value="Genomic_DNA"/>
</dbReference>
<evidence type="ECO:0000313" key="2">
    <source>
        <dbReference type="Proteomes" id="UP000195321"/>
    </source>
</evidence>
<dbReference type="Proteomes" id="UP000195321">
    <property type="component" value="Unassembled WGS sequence"/>
</dbReference>